<reference evidence="2" key="3">
    <citation type="submission" date="2021-05" db="UniProtKB">
        <authorList>
            <consortium name="EnsemblPlants"/>
        </authorList>
    </citation>
    <scope>IDENTIFICATION</scope>
    <source>
        <strain evidence="2">cv. B73</strain>
    </source>
</reference>
<dbReference type="Gramene" id="Zm00001eb233130_T001">
    <property type="protein sequence ID" value="Zm00001eb233130_P001"/>
    <property type="gene ID" value="Zm00001eb233130"/>
</dbReference>
<feature type="region of interest" description="Disordered" evidence="1">
    <location>
        <begin position="35"/>
        <end position="60"/>
    </location>
</feature>
<reference evidence="3" key="1">
    <citation type="journal article" date="2009" name="Science">
        <title>The B73 maize genome: complexity, diversity, and dynamics.</title>
        <authorList>
            <person name="Schnable P.S."/>
            <person name="Ware D."/>
            <person name="Fulton R.S."/>
            <person name="Stein J.C."/>
            <person name="Wei F."/>
            <person name="Pasternak S."/>
            <person name="Liang C."/>
            <person name="Zhang J."/>
            <person name="Fulton L."/>
            <person name="Graves T.A."/>
            <person name="Minx P."/>
            <person name="Reily A.D."/>
            <person name="Courtney L."/>
            <person name="Kruchowski S.S."/>
            <person name="Tomlinson C."/>
            <person name="Strong C."/>
            <person name="Delehaunty K."/>
            <person name="Fronick C."/>
            <person name="Courtney B."/>
            <person name="Rock S.M."/>
            <person name="Belter E."/>
            <person name="Du F."/>
            <person name="Kim K."/>
            <person name="Abbott R.M."/>
            <person name="Cotton M."/>
            <person name="Levy A."/>
            <person name="Marchetto P."/>
            <person name="Ochoa K."/>
            <person name="Jackson S.M."/>
            <person name="Gillam B."/>
            <person name="Chen W."/>
            <person name="Yan L."/>
            <person name="Higginbotham J."/>
            <person name="Cardenas M."/>
            <person name="Waligorski J."/>
            <person name="Applebaum E."/>
            <person name="Phelps L."/>
            <person name="Falcone J."/>
            <person name="Kanchi K."/>
            <person name="Thane T."/>
            <person name="Scimone A."/>
            <person name="Thane N."/>
            <person name="Henke J."/>
            <person name="Wang T."/>
            <person name="Ruppert J."/>
            <person name="Shah N."/>
            <person name="Rotter K."/>
            <person name="Hodges J."/>
            <person name="Ingenthron E."/>
            <person name="Cordes M."/>
            <person name="Kohlberg S."/>
            <person name="Sgro J."/>
            <person name="Delgado B."/>
            <person name="Mead K."/>
            <person name="Chinwalla A."/>
            <person name="Leonard S."/>
            <person name="Crouse K."/>
            <person name="Collura K."/>
            <person name="Kudrna D."/>
            <person name="Currie J."/>
            <person name="He R."/>
            <person name="Angelova A."/>
            <person name="Rajasekar S."/>
            <person name="Mueller T."/>
            <person name="Lomeli R."/>
            <person name="Scara G."/>
            <person name="Ko A."/>
            <person name="Delaney K."/>
            <person name="Wissotski M."/>
            <person name="Lopez G."/>
            <person name="Campos D."/>
            <person name="Braidotti M."/>
            <person name="Ashley E."/>
            <person name="Golser W."/>
            <person name="Kim H."/>
            <person name="Lee S."/>
            <person name="Lin J."/>
            <person name="Dujmic Z."/>
            <person name="Kim W."/>
            <person name="Talag J."/>
            <person name="Zuccolo A."/>
            <person name="Fan C."/>
            <person name="Sebastian A."/>
            <person name="Kramer M."/>
            <person name="Spiegel L."/>
            <person name="Nascimento L."/>
            <person name="Zutavern T."/>
            <person name="Miller B."/>
            <person name="Ambroise C."/>
            <person name="Muller S."/>
            <person name="Spooner W."/>
            <person name="Narechania A."/>
            <person name="Ren L."/>
            <person name="Wei S."/>
            <person name="Kumari S."/>
            <person name="Faga B."/>
            <person name="Levy M.J."/>
            <person name="McMahan L."/>
            <person name="Van Buren P."/>
            <person name="Vaughn M.W."/>
            <person name="Ying K."/>
            <person name="Yeh C.-T."/>
            <person name="Emrich S.J."/>
            <person name="Jia Y."/>
            <person name="Kalyanaraman A."/>
            <person name="Hsia A.-P."/>
            <person name="Barbazuk W.B."/>
            <person name="Baucom R.S."/>
            <person name="Brutnell T.P."/>
            <person name="Carpita N.C."/>
            <person name="Chaparro C."/>
            <person name="Chia J.-M."/>
            <person name="Deragon J.-M."/>
            <person name="Estill J.C."/>
            <person name="Fu Y."/>
            <person name="Jeddeloh J.A."/>
            <person name="Han Y."/>
            <person name="Lee H."/>
            <person name="Li P."/>
            <person name="Lisch D.R."/>
            <person name="Liu S."/>
            <person name="Liu Z."/>
            <person name="Nagel D.H."/>
            <person name="McCann M.C."/>
            <person name="SanMiguel P."/>
            <person name="Myers A.M."/>
            <person name="Nettleton D."/>
            <person name="Nguyen J."/>
            <person name="Penning B.W."/>
            <person name="Ponnala L."/>
            <person name="Schneider K.L."/>
            <person name="Schwartz D.C."/>
            <person name="Sharma A."/>
            <person name="Soderlund C."/>
            <person name="Springer N.M."/>
            <person name="Sun Q."/>
            <person name="Wang H."/>
            <person name="Waterman M."/>
            <person name="Westerman R."/>
            <person name="Wolfgruber T.K."/>
            <person name="Yang L."/>
            <person name="Yu Y."/>
            <person name="Zhang L."/>
            <person name="Zhou S."/>
            <person name="Zhu Q."/>
            <person name="Bennetzen J.L."/>
            <person name="Dawe R.K."/>
            <person name="Jiang J."/>
            <person name="Jiang N."/>
            <person name="Presting G.G."/>
            <person name="Wessler S.R."/>
            <person name="Aluru S."/>
            <person name="Martienssen R.A."/>
            <person name="Clifton S.W."/>
            <person name="McCombie W.R."/>
            <person name="Wing R.A."/>
            <person name="Wilson R.K."/>
        </authorList>
    </citation>
    <scope>NUCLEOTIDE SEQUENCE [LARGE SCALE GENOMIC DNA]</scope>
    <source>
        <strain evidence="3">cv. B73</strain>
    </source>
</reference>
<protein>
    <submittedName>
        <fullName evidence="2">Uncharacterized protein</fullName>
    </submittedName>
</protein>
<evidence type="ECO:0000256" key="1">
    <source>
        <dbReference type="SAM" id="MobiDB-lite"/>
    </source>
</evidence>
<name>A0A804U7L1_MAIZE</name>
<keyword evidence="3" id="KW-1185">Reference proteome</keyword>
<dbReference type="InParanoid" id="A0A804U7L1"/>
<reference evidence="2" key="2">
    <citation type="submission" date="2019-07" db="EMBL/GenBank/DDBJ databases">
        <authorList>
            <person name="Seetharam A."/>
            <person name="Woodhouse M."/>
            <person name="Cannon E."/>
        </authorList>
    </citation>
    <scope>NUCLEOTIDE SEQUENCE [LARGE SCALE GENOMIC DNA]</scope>
    <source>
        <strain evidence="2">cv. B73</strain>
    </source>
</reference>
<sequence length="117" mass="11953">MYRKEDGAPAKLPIALYYLESFDLTAQALSVGGDRQAIQGSSGADGGRGGGGRDERVARGEGAGVVDARVFGVGGVAAEVEVARVAERVVLAARRAVAARGRGRAQRPAALPPQAPQ</sequence>
<evidence type="ECO:0000313" key="3">
    <source>
        <dbReference type="Proteomes" id="UP000007305"/>
    </source>
</evidence>
<accession>A0A804U7L1</accession>
<dbReference type="AlphaFoldDB" id="A0A804U7L1"/>
<dbReference type="Proteomes" id="UP000007305">
    <property type="component" value="Chromosome 5"/>
</dbReference>
<proteinExistence type="predicted"/>
<dbReference type="EnsemblPlants" id="Zm00001eb233130_T001">
    <property type="protein sequence ID" value="Zm00001eb233130_P001"/>
    <property type="gene ID" value="Zm00001eb233130"/>
</dbReference>
<organism evidence="2 3">
    <name type="scientific">Zea mays</name>
    <name type="common">Maize</name>
    <dbReference type="NCBI Taxonomy" id="4577"/>
    <lineage>
        <taxon>Eukaryota</taxon>
        <taxon>Viridiplantae</taxon>
        <taxon>Streptophyta</taxon>
        <taxon>Embryophyta</taxon>
        <taxon>Tracheophyta</taxon>
        <taxon>Spermatophyta</taxon>
        <taxon>Magnoliopsida</taxon>
        <taxon>Liliopsida</taxon>
        <taxon>Poales</taxon>
        <taxon>Poaceae</taxon>
        <taxon>PACMAD clade</taxon>
        <taxon>Panicoideae</taxon>
        <taxon>Andropogonodae</taxon>
        <taxon>Andropogoneae</taxon>
        <taxon>Tripsacinae</taxon>
        <taxon>Zea</taxon>
    </lineage>
</organism>
<evidence type="ECO:0000313" key="2">
    <source>
        <dbReference type="EnsemblPlants" id="Zm00001eb233130_P001"/>
    </source>
</evidence>